<gene>
    <name evidence="2" type="ORF">M2350_003086</name>
</gene>
<keyword evidence="1" id="KW-0732">Signal</keyword>
<proteinExistence type="predicted"/>
<dbReference type="SUPFAM" id="SSF51445">
    <property type="entry name" value="(Trans)glycosidases"/>
    <property type="match status" value="1"/>
</dbReference>
<name>A0ABT2ET91_9BACT</name>
<dbReference type="EMBL" id="JANUCP010000006">
    <property type="protein sequence ID" value="MCS3920651.1"/>
    <property type="molecule type" value="Genomic_DNA"/>
</dbReference>
<feature type="chain" id="PRO_5046546704" description="Glycoside hydrolase family 42 N-terminal domain-containing protein" evidence="1">
    <location>
        <begin position="21"/>
        <end position="405"/>
    </location>
</feature>
<feature type="signal peptide" evidence="1">
    <location>
        <begin position="1"/>
        <end position="20"/>
    </location>
</feature>
<accession>A0ABT2ET91</accession>
<sequence length="405" mass="45535">MQWWCFVALAIALVLGASIASTNVGQPAILSSPYARWKFGPPKDPNFFPIAVWLQNPKNAKRFKEAGINLYVGLWKGPTEEQLELLREAGMPVICDQNEVGLKHRNDPIIVGWMHQDEPDNAQLIGEDPATGRKIYGGPVPPWEIVERYKRMKTNDPDRPVLLNLGQGVANDLWKGRGVGAHPDDYFTYVKGCDIVSFDVYPVAGLNDENLLWYVAKGVARLVFWVNWNKSTDGEKIVWHCIECTRISNLEKKPTPHHVRAEVWMGIVHGSQGLIYFVHQFQPKFIEAALLEDPEMLAAVTQINRQIRQLAPVLNSPTIPDGAEVTSTNPEVPVHTMVKHYGSDVYIFAVGMRNAPTKAVFRVKGLSGKATAEVVGEDRRIPVVNGRFEDDFKPYDVHIYLIKRP</sequence>
<evidence type="ECO:0000256" key="1">
    <source>
        <dbReference type="SAM" id="SignalP"/>
    </source>
</evidence>
<evidence type="ECO:0008006" key="4">
    <source>
        <dbReference type="Google" id="ProtNLM"/>
    </source>
</evidence>
<evidence type="ECO:0000313" key="2">
    <source>
        <dbReference type="EMBL" id="MCS3920651.1"/>
    </source>
</evidence>
<dbReference type="Proteomes" id="UP001204798">
    <property type="component" value="Unassembled WGS sequence"/>
</dbReference>
<dbReference type="Gene3D" id="3.20.20.80">
    <property type="entry name" value="Glycosidases"/>
    <property type="match status" value="1"/>
</dbReference>
<comment type="caution">
    <text evidence="2">The sequence shown here is derived from an EMBL/GenBank/DDBJ whole genome shotgun (WGS) entry which is preliminary data.</text>
</comment>
<dbReference type="InterPro" id="IPR017853">
    <property type="entry name" value="GH"/>
</dbReference>
<dbReference type="RefSeq" id="WP_259100569.1">
    <property type="nucleotide sequence ID" value="NZ_CP130454.1"/>
</dbReference>
<evidence type="ECO:0000313" key="3">
    <source>
        <dbReference type="Proteomes" id="UP001204798"/>
    </source>
</evidence>
<protein>
    <recommendedName>
        <fullName evidence="4">Glycoside hydrolase family 42 N-terminal domain-containing protein</fullName>
    </recommendedName>
</protein>
<keyword evidence="3" id="KW-1185">Reference proteome</keyword>
<organism evidence="2 3">
    <name type="scientific">Candidatus Fervidibacter sacchari</name>
    <dbReference type="NCBI Taxonomy" id="1448929"/>
    <lineage>
        <taxon>Bacteria</taxon>
        <taxon>Candidatus Fervidibacterota</taxon>
        <taxon>Candidatus Fervidibacter</taxon>
    </lineage>
</organism>
<reference evidence="2 3" key="1">
    <citation type="submission" date="2022-08" db="EMBL/GenBank/DDBJ databases">
        <title>Bacterial and archaeal communities from various locations to study Microbial Dark Matter (Phase II).</title>
        <authorList>
            <person name="Stepanauskas R."/>
        </authorList>
    </citation>
    <scope>NUCLEOTIDE SEQUENCE [LARGE SCALE GENOMIC DNA]</scope>
    <source>
        <strain evidence="2 3">PD1</strain>
    </source>
</reference>